<feature type="region of interest" description="Disordered" evidence="2">
    <location>
        <begin position="673"/>
        <end position="859"/>
    </location>
</feature>
<dbReference type="AlphaFoldDB" id="A0A1Q9DMN4"/>
<feature type="domain" description="C2H2-type" evidence="3">
    <location>
        <begin position="595"/>
        <end position="625"/>
    </location>
</feature>
<accession>A0A1Q9DMN4</accession>
<protein>
    <recommendedName>
        <fullName evidence="3">C2H2-type domain-containing protein</fullName>
    </recommendedName>
</protein>
<reference evidence="4 5" key="1">
    <citation type="submission" date="2016-02" db="EMBL/GenBank/DDBJ databases">
        <title>Genome analysis of coral dinoflagellate symbionts highlights evolutionary adaptations to a symbiotic lifestyle.</title>
        <authorList>
            <person name="Aranda M."/>
            <person name="Li Y."/>
            <person name="Liew Y.J."/>
            <person name="Baumgarten S."/>
            <person name="Simakov O."/>
            <person name="Wilson M."/>
            <person name="Piel J."/>
            <person name="Ashoor H."/>
            <person name="Bougouffa S."/>
            <person name="Bajic V.B."/>
            <person name="Ryu T."/>
            <person name="Ravasi T."/>
            <person name="Bayer T."/>
            <person name="Micklem G."/>
            <person name="Kim H."/>
            <person name="Bhak J."/>
            <person name="Lajeunesse T.C."/>
            <person name="Voolstra C.R."/>
        </authorList>
    </citation>
    <scope>NUCLEOTIDE SEQUENCE [LARGE SCALE GENOMIC DNA]</scope>
    <source>
        <strain evidence="4 5">CCMP2467</strain>
    </source>
</reference>
<feature type="compositionally biased region" description="Polar residues" evidence="2">
    <location>
        <begin position="719"/>
        <end position="734"/>
    </location>
</feature>
<dbReference type="Proteomes" id="UP000186817">
    <property type="component" value="Unassembled WGS sequence"/>
</dbReference>
<evidence type="ECO:0000256" key="2">
    <source>
        <dbReference type="SAM" id="MobiDB-lite"/>
    </source>
</evidence>
<dbReference type="OrthoDB" id="424543at2759"/>
<dbReference type="PROSITE" id="PS50157">
    <property type="entry name" value="ZINC_FINGER_C2H2_2"/>
    <property type="match status" value="1"/>
</dbReference>
<sequence>MQVWRTIHHWISGVPQRNQLLLLGDFNCTLMPQPPHVGTGVTDTSTAPHQDADEFQRIVCQHGLTALNTWSRGGRAASTFLRPAGVGAQLDYAITRLPCHPSNLQTKGQSDASIVHPTGFRHIPLIGSITRSKPPRNPPRSPVLQASQAQRMLRADPHLASTFHTAVAEQVHAESDLNSALLHAWYTTTPPALPPTSGEHNRHLQHPRLDGATQATLKQFWNAKRALRQALDDTDHYSGPVILHVAECGMSAVRNSFPRALVRVGAPSDLASAIMYVHDSASIVLERHGLYETVPLASGIRQGCGLSPLLWLAFTLILYDDLLPICPADAITCFADDFHVQWNLAHPRDFRNACQQILRIFEVFENHGMTIATDKTVVLMAMKGPEVPKLLQEFVQRRGPDRLLVLPRTVGSLLIPIKTSHKYLGVHIGYGKFERVTLTARLRLSWIAFGRLRTFLKHPGLPVTRRLSLWRTYVWAILQYGLTSVGLDAWSVDKLRSQVAKQIRLVVRSPAHVSHETTAQLFARLKIPDPMTTLAEACKRRITVSAQALHHLQPEQVKHWWALLESTFSIASPTDQSEAVAPRVRLREITQVANFRCACPECGQYFPTSHALSVHIGKQHAAIRPRKARNTREKQVRCEEYRQHSERGMPQCRHCHRQFYGWLQFRGASAPGDCNANSTPRPPEDRPVSMASADKNSQELKEAATELERFAEYMRPQTGEPSTAPSSARASNESAELIPAPDSGLLKMDVDREKRLADPQPEPATTKWPKGHAKGDNKGEGQTEEPEPDKTLEPDATGKGRAPSPRRALQRRSEPEPVGSQGRRGPQQRQNWWGQQQRRSHDRNERGTRQNWCDQGRDSGRETAALQELVAAMGRLTLRIEDSINVYNLDTSFMLFLQTKESEKGWTVTKELFTVAKEWNRQKSENAAALNQPMRTVLFHCLLSALKTRLRSMESDTEMCLKAKEMGLTDGTHYLYLKWNQQDHRYERDAQEPLAHEKAVEIVDYLVQLTSFPDTIGKFHPLRKLTQTMESEVIPFSLHIQNRTQEAHQMYCLMRRLCRNGCLHLVGATARPTRLGRSPLAVHVDQLLQSINGR</sequence>
<dbReference type="GO" id="GO:0008270">
    <property type="term" value="F:zinc ion binding"/>
    <property type="evidence" value="ECO:0007669"/>
    <property type="project" value="UniProtKB-KW"/>
</dbReference>
<evidence type="ECO:0000259" key="3">
    <source>
        <dbReference type="PROSITE" id="PS50157"/>
    </source>
</evidence>
<keyword evidence="5" id="KW-1185">Reference proteome</keyword>
<feature type="compositionally biased region" description="Basic and acidic residues" evidence="2">
    <location>
        <begin position="696"/>
        <end position="712"/>
    </location>
</feature>
<keyword evidence="1" id="KW-0479">Metal-binding</keyword>
<proteinExistence type="predicted"/>
<comment type="caution">
    <text evidence="4">The sequence shown here is derived from an EMBL/GenBank/DDBJ whole genome shotgun (WGS) entry which is preliminary data.</text>
</comment>
<gene>
    <name evidence="4" type="ORF">AK812_SmicGene21348</name>
</gene>
<feature type="compositionally biased region" description="Basic and acidic residues" evidence="2">
    <location>
        <begin position="748"/>
        <end position="757"/>
    </location>
</feature>
<dbReference type="EMBL" id="LSRX01000467">
    <property type="protein sequence ID" value="OLP96423.1"/>
    <property type="molecule type" value="Genomic_DNA"/>
</dbReference>
<evidence type="ECO:0000256" key="1">
    <source>
        <dbReference type="PROSITE-ProRule" id="PRU00042"/>
    </source>
</evidence>
<organism evidence="4 5">
    <name type="scientific">Symbiodinium microadriaticum</name>
    <name type="common">Dinoflagellate</name>
    <name type="synonym">Zooxanthella microadriatica</name>
    <dbReference type="NCBI Taxonomy" id="2951"/>
    <lineage>
        <taxon>Eukaryota</taxon>
        <taxon>Sar</taxon>
        <taxon>Alveolata</taxon>
        <taxon>Dinophyceae</taxon>
        <taxon>Suessiales</taxon>
        <taxon>Symbiodiniaceae</taxon>
        <taxon>Symbiodinium</taxon>
    </lineage>
</organism>
<feature type="compositionally biased region" description="Low complexity" evidence="2">
    <location>
        <begin position="821"/>
        <end position="837"/>
    </location>
</feature>
<evidence type="ECO:0000313" key="5">
    <source>
        <dbReference type="Proteomes" id="UP000186817"/>
    </source>
</evidence>
<feature type="compositionally biased region" description="Basic and acidic residues" evidence="2">
    <location>
        <begin position="788"/>
        <end position="798"/>
    </location>
</feature>
<keyword evidence="1" id="KW-0863">Zinc-finger</keyword>
<evidence type="ECO:0000313" key="4">
    <source>
        <dbReference type="EMBL" id="OLP96423.1"/>
    </source>
</evidence>
<name>A0A1Q9DMN4_SYMMI</name>
<dbReference type="InterPro" id="IPR013087">
    <property type="entry name" value="Znf_C2H2_type"/>
</dbReference>
<keyword evidence="1" id="KW-0862">Zinc</keyword>
<dbReference type="PROSITE" id="PS00028">
    <property type="entry name" value="ZINC_FINGER_C2H2_1"/>
    <property type="match status" value="1"/>
</dbReference>